<keyword evidence="1" id="KW-0862">Zinc</keyword>
<dbReference type="Proteomes" id="UP000830375">
    <property type="component" value="Unassembled WGS sequence"/>
</dbReference>
<gene>
    <name evidence="6" type="ORF">H4Q32_008778</name>
</gene>
<dbReference type="InterPro" id="IPR037689">
    <property type="entry name" value="BAG2"/>
</dbReference>
<dbReference type="PROSITE" id="PS51035">
    <property type="entry name" value="BAG"/>
    <property type="match status" value="1"/>
</dbReference>
<feature type="compositionally biased region" description="Polar residues" evidence="3">
    <location>
        <begin position="501"/>
        <end position="523"/>
    </location>
</feature>
<dbReference type="Gene3D" id="1.20.58.890">
    <property type="match status" value="1"/>
</dbReference>
<feature type="domain" description="C2H2-type" evidence="4">
    <location>
        <begin position="562"/>
        <end position="588"/>
    </location>
</feature>
<evidence type="ECO:0000256" key="3">
    <source>
        <dbReference type="SAM" id="MobiDB-lite"/>
    </source>
</evidence>
<dbReference type="InterPro" id="IPR058949">
    <property type="entry name" value="Zf-C2H2_ZNF451_1st"/>
</dbReference>
<keyword evidence="1" id="KW-0863">Zinc-finger</keyword>
<evidence type="ECO:0000259" key="4">
    <source>
        <dbReference type="PROSITE" id="PS50157"/>
    </source>
</evidence>
<evidence type="ECO:0000313" key="6">
    <source>
        <dbReference type="EMBL" id="KAI2657452.1"/>
    </source>
</evidence>
<dbReference type="InterPro" id="IPR058156">
    <property type="entry name" value="Znf-C2H2_ZNF451"/>
</dbReference>
<organism evidence="6 7">
    <name type="scientific">Labeo rohita</name>
    <name type="common">Indian major carp</name>
    <name type="synonym">Cyprinus rohita</name>
    <dbReference type="NCBI Taxonomy" id="84645"/>
    <lineage>
        <taxon>Eukaryota</taxon>
        <taxon>Metazoa</taxon>
        <taxon>Chordata</taxon>
        <taxon>Craniata</taxon>
        <taxon>Vertebrata</taxon>
        <taxon>Euteleostomi</taxon>
        <taxon>Actinopterygii</taxon>
        <taxon>Neopterygii</taxon>
        <taxon>Teleostei</taxon>
        <taxon>Ostariophysi</taxon>
        <taxon>Cypriniformes</taxon>
        <taxon>Cyprinidae</taxon>
        <taxon>Labeoninae</taxon>
        <taxon>Labeonini</taxon>
        <taxon>Labeo</taxon>
    </lineage>
</organism>
<dbReference type="Gene3D" id="3.30.160.60">
    <property type="entry name" value="Classic Zinc Finger"/>
    <property type="match status" value="1"/>
</dbReference>
<name>A0ABQ8M3I0_LABRO</name>
<evidence type="ECO:0000259" key="5">
    <source>
        <dbReference type="PROSITE" id="PS51035"/>
    </source>
</evidence>
<evidence type="ECO:0000256" key="2">
    <source>
        <dbReference type="SAM" id="Coils"/>
    </source>
</evidence>
<reference evidence="6 7" key="1">
    <citation type="submission" date="2022-01" db="EMBL/GenBank/DDBJ databases">
        <title>A high-quality chromosome-level genome assembly of rohu carp, Labeo rohita.</title>
        <authorList>
            <person name="Arick M.A. II"/>
            <person name="Hsu C.-Y."/>
            <person name="Magbanua Z."/>
            <person name="Pechanova O."/>
            <person name="Grover C."/>
            <person name="Miller E."/>
            <person name="Thrash A."/>
            <person name="Ezzel L."/>
            <person name="Alam S."/>
            <person name="Benzie J."/>
            <person name="Hamilton M."/>
            <person name="Karsi A."/>
            <person name="Lawrence M.L."/>
            <person name="Peterson D.G."/>
        </authorList>
    </citation>
    <scope>NUCLEOTIDE SEQUENCE [LARGE SCALE GENOMIC DNA]</scope>
    <source>
        <strain evidence="7">BAU-BD-2019</strain>
        <tissue evidence="6">Blood</tissue>
    </source>
</reference>
<keyword evidence="2" id="KW-0175">Coiled coil</keyword>
<dbReference type="EMBL" id="JACTAM010000013">
    <property type="protein sequence ID" value="KAI2657452.1"/>
    <property type="molecule type" value="Genomic_DNA"/>
</dbReference>
<dbReference type="Pfam" id="PF23108">
    <property type="entry name" value="Zf-C2H2_ZNF451"/>
    <property type="match status" value="1"/>
</dbReference>
<feature type="domain" description="BAG" evidence="5">
    <location>
        <begin position="915"/>
        <end position="995"/>
    </location>
</feature>
<dbReference type="InterPro" id="IPR003103">
    <property type="entry name" value="BAG_domain"/>
</dbReference>
<comment type="caution">
    <text evidence="6">The sequence shown here is derived from an EMBL/GenBank/DDBJ whole genome shotgun (WGS) entry which is preliminary data.</text>
</comment>
<dbReference type="InterPro" id="IPR013087">
    <property type="entry name" value="Znf_C2H2_type"/>
</dbReference>
<dbReference type="PROSITE" id="PS50157">
    <property type="entry name" value="ZINC_FINGER_C2H2_2"/>
    <property type="match status" value="1"/>
</dbReference>
<sequence>MSASTVTEDVEDDVEFVSIEEQVDRQRAHAMSTLDRLARQVAVEKMERLEKCKAFKEKIISQQAHGRRELSVSHSNSGSSDAKRCVDIWLKMPELQPGTVNSSSQWRRRSAPAAARCSPQTCPVINCHRVYDNVPLLEGHLKRFDHSPCDPMISLRGSPTNFYACVACGCYFPSKLAWKDHVESKVSFPDTDGHSRSQSYQLIVCFACPACYLLFNSKDDCLQHMSAKKHFTQSITLCDTKPSPMPIPVPRYAKNRLIALCKDVSFTVKCTACSKVLTSHMEARAHFNVHCNHGCAIVTADQSVADIMQTMAVMGHCSSCPKPFFSLVQMEEHKDLLKHEVKRVRSMDRALLYYSNYSEIQTAQKGTACGSNSDGPLAKRKRLSSIDSQAKPNKWSRLAWFCECGLRYTEEDQVRKHLQAANQIFHKCAVCGKLMGESSIARLHMSRFHGGAHLSNFLFHCRQCKVEMPRLEDMMAHVGVSHRGHSYYQEREDATDDCISTSMSPKPSTSAETKMTRPDSSSCVPPPKSESWLCRMCEDLFDSEAVVRKHCSDLSSHSFQRFACGHCPQKFFKDSTLRRHCANEHGGDIVLRYFCGLCDSMLYDTEEEFQEHYNSLHSQDYYCLEAAPNNSQAATENTVESPIASTNPLQLCLCMHSNRSKEERKPVFTKCMKQLAAENKCSYRCRQCDKNTPSYAEMKTHILLTHKTQGNEKSFDVLCMICSQSHKDVPSFHAHYHKHHCQSEPCASSRPSSADEKPAATTSIINAEEIFPQSNDKFDEDMKLALALSAEEARKSKELDIEAMAQAKINAKMNDASKGKFTRTLSMADRSGRLLESLDQIEMRVEALREEATAMEQERECLIEMIQSIQHSQEMRSICDGEREELTLTASRLLGRTLTVNVSVDTIRNDQQEEALKKAMAIIDEIAGKVLEDMEGARKCLQALHAACVTDAPPVPVDQKFQSVVISCALEDQKKIKRRLETLIRNMDNAEKTIKIMDNPKVDHSSFANGK</sequence>
<proteinExistence type="predicted"/>
<protein>
    <submittedName>
        <fullName evidence="6">E3 SUMO-protein ligase ZNF451</fullName>
    </submittedName>
</protein>
<evidence type="ECO:0000313" key="7">
    <source>
        <dbReference type="Proteomes" id="UP000830375"/>
    </source>
</evidence>
<evidence type="ECO:0000256" key="1">
    <source>
        <dbReference type="PROSITE-ProRule" id="PRU00042"/>
    </source>
</evidence>
<dbReference type="PANTHER" id="PTHR12334">
    <property type="entry name" value="BAG FAMILY MOLECULAR CHAPERONE REGULATOR 2"/>
    <property type="match status" value="1"/>
</dbReference>
<dbReference type="InterPro" id="IPR058950">
    <property type="entry name" value="Zf-C2H2_ZNF451_5th"/>
</dbReference>
<keyword evidence="6" id="KW-0436">Ligase</keyword>
<dbReference type="GO" id="GO:0016874">
    <property type="term" value="F:ligase activity"/>
    <property type="evidence" value="ECO:0007669"/>
    <property type="project" value="UniProtKB-KW"/>
</dbReference>
<feature type="coiled-coil region" evidence="2">
    <location>
        <begin position="831"/>
        <end position="865"/>
    </location>
</feature>
<dbReference type="Pfam" id="PF23101">
    <property type="entry name" value="Zf-C2H2_ZNF451_1st"/>
    <property type="match status" value="1"/>
</dbReference>
<feature type="region of interest" description="Disordered" evidence="3">
    <location>
        <begin position="501"/>
        <end position="524"/>
    </location>
</feature>
<keyword evidence="1" id="KW-0479">Metal-binding</keyword>
<keyword evidence="7" id="KW-1185">Reference proteome</keyword>
<dbReference type="PROSITE" id="PS00028">
    <property type="entry name" value="ZINC_FINGER_C2H2_1"/>
    <property type="match status" value="7"/>
</dbReference>
<dbReference type="PANTHER" id="PTHR12334:SF6">
    <property type="entry name" value="BAG FAMILY MOLECULAR CHAPERONE REGULATOR 2"/>
    <property type="match status" value="1"/>
</dbReference>
<dbReference type="SMART" id="SM00355">
    <property type="entry name" value="ZnF_C2H2"/>
    <property type="match status" value="12"/>
</dbReference>
<dbReference type="Pfam" id="PF23103">
    <property type="entry name" value="Zf-C2H2_ZNF451_5th"/>
    <property type="match status" value="1"/>
</dbReference>
<accession>A0ABQ8M3I0</accession>